<evidence type="ECO:0000313" key="1">
    <source>
        <dbReference type="EMBL" id="SHN35182.1"/>
    </source>
</evidence>
<sequence>MAKFKEDQISKALLAKLYESMTAQPDIDEINEEVLPNDQFIAWCQPGIPFRPEDFLFATRGIGGGEGEGEDVRQRMLLAEEWSQLTNFVPNPSGIYDEESQKKMFDTTSFNQDGVSMVSIYKNILQFSEVATAELDEELKERVKRVRGLLKEVTEVEDLMTGEKKEKIDDSALIKAYRTYEGEYVDEALLYNTKRLNALNSDDAAAVQDFALNAPLYRSKVRSALNKWISTGYKYDVERIYAFLESVTQRDLQLLKAEYQEDLRKAEITNPVNGSTFYWTSLIPASLPFSDGWMNYSFKESEVSEHSEKTTNQWEGSATPSLLKWFKPSTSGETEKEREVKDTSNFSMSFEVAQAMISRPWFAPEFLLSDAWRFSPDMPNLANLTTALSDGEVPPTGSMIAYPTTAIFVRNVQVDFNELHEEESSFKRDIDAGLDIKIGPVKIAGGSYQRGDERTDFESHLTEQGLSVPGLQLIGFKCKLLPKLPNPSPDVENWT</sequence>
<dbReference type="RefSeq" id="WP_073203193.1">
    <property type="nucleotide sequence ID" value="NZ_FRCZ01000009.1"/>
</dbReference>
<dbReference type="Proteomes" id="UP000184184">
    <property type="component" value="Unassembled WGS sequence"/>
</dbReference>
<protein>
    <submittedName>
        <fullName evidence="1">Uncharacterized protein</fullName>
    </submittedName>
</protein>
<dbReference type="OrthoDB" id="1110562at2"/>
<dbReference type="STRING" id="1027249.SAMN05216179_3599"/>
<name>A0A1M7QUN5_9BACI</name>
<organism evidence="1 2">
    <name type="scientific">Gracilibacillus kekensis</name>
    <dbReference type="NCBI Taxonomy" id="1027249"/>
    <lineage>
        <taxon>Bacteria</taxon>
        <taxon>Bacillati</taxon>
        <taxon>Bacillota</taxon>
        <taxon>Bacilli</taxon>
        <taxon>Bacillales</taxon>
        <taxon>Bacillaceae</taxon>
        <taxon>Gracilibacillus</taxon>
    </lineage>
</organism>
<proteinExistence type="predicted"/>
<gene>
    <name evidence="1" type="ORF">SAMN05216179_3599</name>
</gene>
<reference evidence="1 2" key="1">
    <citation type="submission" date="2016-11" db="EMBL/GenBank/DDBJ databases">
        <authorList>
            <person name="Jaros S."/>
            <person name="Januszkiewicz K."/>
            <person name="Wedrychowicz H."/>
        </authorList>
    </citation>
    <scope>NUCLEOTIDE SEQUENCE [LARGE SCALE GENOMIC DNA]</scope>
    <source>
        <strain evidence="1 2">CGMCC 1.10681</strain>
    </source>
</reference>
<dbReference type="EMBL" id="FRCZ01000009">
    <property type="protein sequence ID" value="SHN35182.1"/>
    <property type="molecule type" value="Genomic_DNA"/>
</dbReference>
<dbReference type="AlphaFoldDB" id="A0A1M7QUN5"/>
<accession>A0A1M7QUN5</accession>
<keyword evidence="2" id="KW-1185">Reference proteome</keyword>
<evidence type="ECO:0000313" key="2">
    <source>
        <dbReference type="Proteomes" id="UP000184184"/>
    </source>
</evidence>